<dbReference type="InterPro" id="IPR007577">
    <property type="entry name" value="GlycoTrfase_DXD_sugar-bd_CS"/>
</dbReference>
<name>A0A167K418_CALVF</name>
<keyword evidence="3" id="KW-0808">Transferase</keyword>
<keyword evidence="2" id="KW-0812">Transmembrane</keyword>
<feature type="transmembrane region" description="Helical" evidence="2">
    <location>
        <begin position="12"/>
        <end position="33"/>
    </location>
</feature>
<comment type="similarity">
    <text evidence="1">Belongs to the glycosyltransferase 32 family.</text>
</comment>
<dbReference type="SUPFAM" id="SSF53448">
    <property type="entry name" value="Nucleotide-diphospho-sugar transferases"/>
    <property type="match status" value="1"/>
</dbReference>
<evidence type="ECO:0000256" key="2">
    <source>
        <dbReference type="SAM" id="Phobius"/>
    </source>
</evidence>
<dbReference type="AlphaFoldDB" id="A0A167K418"/>
<dbReference type="Gene3D" id="3.90.550.20">
    <property type="match status" value="1"/>
</dbReference>
<gene>
    <name evidence="3" type="ORF">CALVIDRAFT_484761</name>
</gene>
<evidence type="ECO:0000256" key="1">
    <source>
        <dbReference type="ARBA" id="ARBA00009003"/>
    </source>
</evidence>
<dbReference type="OrthoDB" id="409543at2759"/>
<dbReference type="Proteomes" id="UP000076738">
    <property type="component" value="Unassembled WGS sequence"/>
</dbReference>
<dbReference type="STRING" id="1330018.A0A167K418"/>
<dbReference type="PANTHER" id="PTHR12042:SF21">
    <property type="entry name" value="ALPHA1,4-GALACTOSYLTRANSFERASE 1-RELATED"/>
    <property type="match status" value="1"/>
</dbReference>
<dbReference type="GO" id="GO:0016020">
    <property type="term" value="C:membrane"/>
    <property type="evidence" value="ECO:0007669"/>
    <property type="project" value="GOC"/>
</dbReference>
<dbReference type="PANTHER" id="PTHR12042">
    <property type="entry name" value="LACTOSYLCERAMIDE 4-ALPHA-GALACTOSYLTRANSFERASE ALPHA- 1,4-GALACTOSYLTRANSFERASE"/>
    <property type="match status" value="1"/>
</dbReference>
<dbReference type="GO" id="GO:0016758">
    <property type="term" value="F:hexosyltransferase activity"/>
    <property type="evidence" value="ECO:0007669"/>
    <property type="project" value="TreeGrafter"/>
</dbReference>
<dbReference type="InterPro" id="IPR051981">
    <property type="entry name" value="Glycosyltransf_32"/>
</dbReference>
<protein>
    <submittedName>
        <fullName evidence="3">Glycosyltransferase family 32 protein</fullName>
    </submittedName>
</protein>
<dbReference type="GO" id="GO:0006688">
    <property type="term" value="P:glycosphingolipid biosynthetic process"/>
    <property type="evidence" value="ECO:0007669"/>
    <property type="project" value="TreeGrafter"/>
</dbReference>
<keyword evidence="4" id="KW-1185">Reference proteome</keyword>
<keyword evidence="2" id="KW-1133">Transmembrane helix</keyword>
<dbReference type="Pfam" id="PF04488">
    <property type="entry name" value="Gly_transf_sug"/>
    <property type="match status" value="1"/>
</dbReference>
<reference evidence="3 4" key="1">
    <citation type="journal article" date="2016" name="Mol. Biol. Evol.">
        <title>Comparative Genomics of Early-Diverging Mushroom-Forming Fungi Provides Insights into the Origins of Lignocellulose Decay Capabilities.</title>
        <authorList>
            <person name="Nagy L.G."/>
            <person name="Riley R."/>
            <person name="Tritt A."/>
            <person name="Adam C."/>
            <person name="Daum C."/>
            <person name="Floudas D."/>
            <person name="Sun H."/>
            <person name="Yadav J.S."/>
            <person name="Pangilinan J."/>
            <person name="Larsson K.H."/>
            <person name="Matsuura K."/>
            <person name="Barry K."/>
            <person name="Labutti K."/>
            <person name="Kuo R."/>
            <person name="Ohm R.A."/>
            <person name="Bhattacharya S.S."/>
            <person name="Shirouzu T."/>
            <person name="Yoshinaga Y."/>
            <person name="Martin F.M."/>
            <person name="Grigoriev I.V."/>
            <person name="Hibbett D.S."/>
        </authorList>
    </citation>
    <scope>NUCLEOTIDE SEQUENCE [LARGE SCALE GENOMIC DNA]</scope>
    <source>
        <strain evidence="3 4">TUFC12733</strain>
    </source>
</reference>
<evidence type="ECO:0000313" key="4">
    <source>
        <dbReference type="Proteomes" id="UP000076738"/>
    </source>
</evidence>
<evidence type="ECO:0000313" key="3">
    <source>
        <dbReference type="EMBL" id="KZO94234.1"/>
    </source>
</evidence>
<dbReference type="EMBL" id="KV417296">
    <property type="protein sequence ID" value="KZO94234.1"/>
    <property type="molecule type" value="Genomic_DNA"/>
</dbReference>
<sequence>MSVGSLLKCLVPLIVIAVTVVTLLDIQLSLEIYRKSWIQQEIKHTEPLSGCFDPARISPLYNLTLARGPKHYELHAGTPMRFGLDCYDFAGTVGPEAKHYIEQTTYHMYWRADLLSFGERQVWTLRSFFATQDVSRSLLILWSNGDLSRNPAIAGFMQRYPENFQVRMVDIEELARGTPLDGSDMLASAANDQRAWVDGDLVRLLVVWYYGGVWVDMDSLLTRDLAPLLEHEFVVQWDCYADKQFMPLNGAILHFQQHSPYLCEAFHIMATGAAPQPNSIDWGSRLYHKLWRRLLAAGMEPFKVLPWCFIDGANCGYDNSLPDPLKPDSRSWGEGRTLDVGGELDEIMSEKVFSVHIHNRWDKEFPKGGWVDRMLLRRYEQRLGEL</sequence>
<organism evidence="3 4">
    <name type="scientific">Calocera viscosa (strain TUFC12733)</name>
    <dbReference type="NCBI Taxonomy" id="1330018"/>
    <lineage>
        <taxon>Eukaryota</taxon>
        <taxon>Fungi</taxon>
        <taxon>Dikarya</taxon>
        <taxon>Basidiomycota</taxon>
        <taxon>Agaricomycotina</taxon>
        <taxon>Dacrymycetes</taxon>
        <taxon>Dacrymycetales</taxon>
        <taxon>Dacrymycetaceae</taxon>
        <taxon>Calocera</taxon>
    </lineage>
</organism>
<proteinExistence type="inferred from homology"/>
<keyword evidence="2" id="KW-0472">Membrane</keyword>
<accession>A0A167K418</accession>
<dbReference type="InterPro" id="IPR029044">
    <property type="entry name" value="Nucleotide-diphossugar_trans"/>
</dbReference>